<feature type="domain" description="Ig-like" evidence="10">
    <location>
        <begin position="237"/>
        <end position="316"/>
    </location>
</feature>
<feature type="domain" description="Ig-like" evidence="10">
    <location>
        <begin position="145"/>
        <end position="232"/>
    </location>
</feature>
<dbReference type="GO" id="GO:0002682">
    <property type="term" value="P:regulation of immune system process"/>
    <property type="evidence" value="ECO:0007669"/>
    <property type="project" value="TreeGrafter"/>
</dbReference>
<evidence type="ECO:0000256" key="3">
    <source>
        <dbReference type="ARBA" id="ARBA00023157"/>
    </source>
</evidence>
<keyword evidence="1 9" id="KW-0732">Signal</keyword>
<dbReference type="PROSITE" id="PS50835">
    <property type="entry name" value="IG_LIKE"/>
    <property type="match status" value="3"/>
</dbReference>
<keyword evidence="4" id="KW-0325">Glycoprotein</keyword>
<evidence type="ECO:0000256" key="6">
    <source>
        <dbReference type="ARBA" id="ARBA00038222"/>
    </source>
</evidence>
<evidence type="ECO:0000256" key="7">
    <source>
        <dbReference type="SAM" id="MobiDB-lite"/>
    </source>
</evidence>
<evidence type="ECO:0000256" key="4">
    <source>
        <dbReference type="ARBA" id="ARBA00023180"/>
    </source>
</evidence>
<dbReference type="CDD" id="cd05740">
    <property type="entry name" value="IgI_hCEACAM_2_4_6_like"/>
    <property type="match status" value="1"/>
</dbReference>
<proteinExistence type="inferred from homology"/>
<dbReference type="Pfam" id="PF13895">
    <property type="entry name" value="Ig_2"/>
    <property type="match status" value="1"/>
</dbReference>
<protein>
    <submittedName>
        <fullName evidence="12">Carcinoembryonic antigen-related cell adhesion molecule 1-like isoform X2</fullName>
    </submittedName>
</protein>
<evidence type="ECO:0000256" key="1">
    <source>
        <dbReference type="ARBA" id="ARBA00022729"/>
    </source>
</evidence>
<dbReference type="SUPFAM" id="SSF48726">
    <property type="entry name" value="Immunoglobulin"/>
    <property type="match status" value="4"/>
</dbReference>
<dbReference type="Pfam" id="PF07686">
    <property type="entry name" value="V-set"/>
    <property type="match status" value="1"/>
</dbReference>
<dbReference type="InterPro" id="IPR007110">
    <property type="entry name" value="Ig-like_dom"/>
</dbReference>
<dbReference type="Proteomes" id="UP000189704">
    <property type="component" value="Unplaced"/>
</dbReference>
<gene>
    <name evidence="12" type="primary">LOC103261480</name>
</gene>
<dbReference type="InterPro" id="IPR036179">
    <property type="entry name" value="Ig-like_dom_sf"/>
</dbReference>
<name>A0A1U7TW33_CARSF</name>
<dbReference type="RefSeq" id="XP_008057287.1">
    <property type="nucleotide sequence ID" value="XM_008059096.1"/>
</dbReference>
<feature type="signal peptide" evidence="9">
    <location>
        <begin position="1"/>
        <end position="34"/>
    </location>
</feature>
<evidence type="ECO:0000313" key="12">
    <source>
        <dbReference type="RefSeq" id="XP_008057287.1"/>
    </source>
</evidence>
<evidence type="ECO:0000256" key="9">
    <source>
        <dbReference type="SAM" id="SignalP"/>
    </source>
</evidence>
<keyword evidence="2" id="KW-0677">Repeat</keyword>
<dbReference type="STRING" id="1868482.ENSTSYP00000002537"/>
<dbReference type="SMART" id="SM00409">
    <property type="entry name" value="IG"/>
    <property type="match status" value="4"/>
</dbReference>
<evidence type="ECO:0000256" key="5">
    <source>
        <dbReference type="ARBA" id="ARBA00023319"/>
    </source>
</evidence>
<dbReference type="GO" id="GO:0007165">
    <property type="term" value="P:signal transduction"/>
    <property type="evidence" value="ECO:0007669"/>
    <property type="project" value="TreeGrafter"/>
</dbReference>
<organism evidence="11 12">
    <name type="scientific">Carlito syrichta</name>
    <name type="common">Philippine tarsier</name>
    <name type="synonym">Tarsius syrichta</name>
    <dbReference type="NCBI Taxonomy" id="1868482"/>
    <lineage>
        <taxon>Eukaryota</taxon>
        <taxon>Metazoa</taxon>
        <taxon>Chordata</taxon>
        <taxon>Craniata</taxon>
        <taxon>Vertebrata</taxon>
        <taxon>Euteleostomi</taxon>
        <taxon>Mammalia</taxon>
        <taxon>Eutheria</taxon>
        <taxon>Euarchontoglires</taxon>
        <taxon>Primates</taxon>
        <taxon>Haplorrhini</taxon>
        <taxon>Tarsiiformes</taxon>
        <taxon>Tarsiidae</taxon>
        <taxon>Carlito</taxon>
    </lineage>
</organism>
<evidence type="ECO:0000259" key="10">
    <source>
        <dbReference type="PROSITE" id="PS50835"/>
    </source>
</evidence>
<feature type="transmembrane region" description="Helical" evidence="8">
    <location>
        <begin position="424"/>
        <end position="450"/>
    </location>
</feature>
<dbReference type="InterPro" id="IPR013106">
    <property type="entry name" value="Ig_V-set"/>
</dbReference>
<keyword evidence="8" id="KW-0812">Transmembrane</keyword>
<feature type="chain" id="PRO_5010560778" evidence="9">
    <location>
        <begin position="35"/>
        <end position="524"/>
    </location>
</feature>
<keyword evidence="8" id="KW-1133">Transmembrane helix</keyword>
<feature type="compositionally biased region" description="Polar residues" evidence="7">
    <location>
        <begin position="470"/>
        <end position="484"/>
    </location>
</feature>
<dbReference type="PANTHER" id="PTHR44427:SF1">
    <property type="entry name" value="CARCINOEMBRYONIC ANTIGEN-RELATED CELL ADHESION MOLECULE 1"/>
    <property type="match status" value="1"/>
</dbReference>
<sequence length="524" mass="57215">MGPPSAPRHRGCIPCQGFLLTVSLLTSWNPAATAQFTVESMPFNVTEGKDVLLLIHNLPQNRLAYNWYKGQMVDRNQLIATYSIASQTQTPGPAHSGRETIYPNASLLFQRVTMNDTGFYRIQIITADFQNAEGTGQFHVHPELPKPSITSNNSSPVENKNSVALTCEPETQDTVYLWWINGQSFPVSPRLELSKNNRTLTLLNVTRNDAGPYECGNQNPVSRNRSDPVTLNVLYGPDAPTISPPDSTYRPGANLNLSCHADSNPPAQYSWFINGSFLQSTQVLFIPNINVNNGGSYTCLANNSATGNNRTTVKIIAVSEPEPMAQSYIQATSTIVTEDKVPVIVTCLTNDTGISIQWVFKNQTLLLSERMKLSLDNSTLSTDAVKREDAGEYQCEVSNAVSYNQSVPLRLTVKYLSQGSSPGLSAGAIVGIVIGVLGGVALIAALVYFLHFRKTGRASDQRDLTEHKPSASNHIQGHSDNSPNKPDEVAYSSLDFKAQQQTQPTSATPSSKVTETIYSEVKKN</sequence>
<feature type="compositionally biased region" description="Low complexity" evidence="7">
    <location>
        <begin position="498"/>
        <end position="511"/>
    </location>
</feature>
<dbReference type="InterPro" id="IPR003598">
    <property type="entry name" value="Ig_sub2"/>
</dbReference>
<accession>A0A1U7TW33</accession>
<dbReference type="InterPro" id="IPR003599">
    <property type="entry name" value="Ig_sub"/>
</dbReference>
<keyword evidence="8" id="KW-0472">Membrane</keyword>
<feature type="compositionally biased region" description="Basic and acidic residues" evidence="7">
    <location>
        <begin position="459"/>
        <end position="469"/>
    </location>
</feature>
<keyword evidence="3" id="KW-1015">Disulfide bond</keyword>
<dbReference type="CDD" id="cd05774">
    <property type="entry name" value="IgV_CEACAM_D1"/>
    <property type="match status" value="1"/>
</dbReference>
<dbReference type="GO" id="GO:0005886">
    <property type="term" value="C:plasma membrane"/>
    <property type="evidence" value="ECO:0007669"/>
    <property type="project" value="TreeGrafter"/>
</dbReference>
<keyword evidence="11" id="KW-1185">Reference proteome</keyword>
<dbReference type="AlphaFoldDB" id="A0A1U7TW33"/>
<dbReference type="KEGG" id="csyr:103261480"/>
<dbReference type="FunFam" id="2.60.40.10:FF:000244">
    <property type="entry name" value="carcinoembryonic antigen-related cell adhesion molecule 16"/>
    <property type="match status" value="2"/>
</dbReference>
<feature type="region of interest" description="Disordered" evidence="7">
    <location>
        <begin position="459"/>
        <end position="524"/>
    </location>
</feature>
<dbReference type="FunFam" id="2.60.40.10:FF:000340">
    <property type="entry name" value="Carcinoembryonic antigen-related cell adhesion molecule 1"/>
    <property type="match status" value="1"/>
</dbReference>
<dbReference type="InterPro" id="IPR013783">
    <property type="entry name" value="Ig-like_fold"/>
</dbReference>
<feature type="domain" description="Ig-like" evidence="10">
    <location>
        <begin position="323"/>
        <end position="412"/>
    </location>
</feature>
<dbReference type="GO" id="GO:0009986">
    <property type="term" value="C:cell surface"/>
    <property type="evidence" value="ECO:0007669"/>
    <property type="project" value="TreeGrafter"/>
</dbReference>
<dbReference type="GO" id="GO:1990782">
    <property type="term" value="F:protein tyrosine kinase binding"/>
    <property type="evidence" value="ECO:0007669"/>
    <property type="project" value="TreeGrafter"/>
</dbReference>
<evidence type="ECO:0000256" key="2">
    <source>
        <dbReference type="ARBA" id="ARBA00022737"/>
    </source>
</evidence>
<dbReference type="FunFam" id="2.60.40.10:FF:000517">
    <property type="entry name" value="Carcinoembryonic antigen-related cell adhesion molecule 1"/>
    <property type="match status" value="1"/>
</dbReference>
<dbReference type="Gene3D" id="2.60.40.10">
    <property type="entry name" value="Immunoglobulins"/>
    <property type="match status" value="4"/>
</dbReference>
<evidence type="ECO:0000256" key="8">
    <source>
        <dbReference type="SAM" id="Phobius"/>
    </source>
</evidence>
<dbReference type="OrthoDB" id="6159398at2759"/>
<comment type="similarity">
    <text evidence="6">Belongs to the immunoglobulin superfamily. CEA family.</text>
</comment>
<dbReference type="PANTHER" id="PTHR44427">
    <property type="entry name" value="CARCINOEMBRYONIC ANTIGEN-RELATED CELL ADHESION MOLECULE 19"/>
    <property type="match status" value="1"/>
</dbReference>
<keyword evidence="5" id="KW-0393">Immunoglobulin domain</keyword>
<dbReference type="CDD" id="cd20948">
    <property type="entry name" value="IgC2_CEACAM5-like"/>
    <property type="match status" value="1"/>
</dbReference>
<dbReference type="InterPro" id="IPR050831">
    <property type="entry name" value="CEA_cell_adhesion"/>
</dbReference>
<dbReference type="Pfam" id="PF13927">
    <property type="entry name" value="Ig_3"/>
    <property type="match status" value="2"/>
</dbReference>
<dbReference type="SMART" id="SM00408">
    <property type="entry name" value="IGc2"/>
    <property type="match status" value="3"/>
</dbReference>
<evidence type="ECO:0000313" key="11">
    <source>
        <dbReference type="Proteomes" id="UP000189704"/>
    </source>
</evidence>
<reference evidence="12" key="1">
    <citation type="submission" date="2025-08" db="UniProtKB">
        <authorList>
            <consortium name="RefSeq"/>
        </authorList>
    </citation>
    <scope>IDENTIFICATION</scope>
</reference>
<dbReference type="GeneID" id="103261480"/>